<dbReference type="SUPFAM" id="SSF89550">
    <property type="entry name" value="PHP domain-like"/>
    <property type="match status" value="1"/>
</dbReference>
<organism evidence="2">
    <name type="scientific">hydrothermal vent metagenome</name>
    <dbReference type="NCBI Taxonomy" id="652676"/>
    <lineage>
        <taxon>unclassified sequences</taxon>
        <taxon>metagenomes</taxon>
        <taxon>ecological metagenomes</taxon>
    </lineage>
</organism>
<dbReference type="Pfam" id="PF19567">
    <property type="entry name" value="CpsB_CapC"/>
    <property type="match status" value="1"/>
</dbReference>
<reference evidence="2" key="1">
    <citation type="submission" date="2018-06" db="EMBL/GenBank/DDBJ databases">
        <authorList>
            <person name="Zhirakovskaya E."/>
        </authorList>
    </citation>
    <scope>NUCLEOTIDE SEQUENCE</scope>
</reference>
<evidence type="ECO:0000313" key="2">
    <source>
        <dbReference type="EMBL" id="VAW39500.1"/>
    </source>
</evidence>
<protein>
    <recommendedName>
        <fullName evidence="3">Protein-tyrosine-phosphatase</fullName>
    </recommendedName>
</protein>
<dbReference type="InterPro" id="IPR016195">
    <property type="entry name" value="Pol/histidinol_Pase-like"/>
</dbReference>
<sequence length="290" mass="31679">MVPWNKKNPAKIKIVNGLIDIHSHILPGFDDGPEDIEQSIEAARRYKDIGVNCVVATPHRIGGTRWSPYPAAIIAAAEKTEAALNDAGVSLQILPGMEIACPENINEDFLSPQFISLGHSGYFLIEFPFTSAITDIIRNITVRAPGKKKPGIIAAHPERCALFQDDGTTLQQAVAGGMLVQVNIASLFGEFGAKAATTAFDFLRLGLVHFLATDSHARGDRMPPDPGQWQRLVNLLGQDVVETACMINPGRMLRGETVPPITLPDETKRNIQPPEHHGNIMERLINIFKT</sequence>
<accession>A0A3B0VFR2</accession>
<evidence type="ECO:0008006" key="3">
    <source>
        <dbReference type="Google" id="ProtNLM"/>
    </source>
</evidence>
<name>A0A3B0VFR2_9ZZZZ</name>
<dbReference type="EMBL" id="UOEY01000076">
    <property type="protein sequence ID" value="VAW39500.1"/>
    <property type="molecule type" value="Genomic_DNA"/>
</dbReference>
<dbReference type="InterPro" id="IPR016667">
    <property type="entry name" value="Caps_polysacc_synth_CpsB/CapC"/>
</dbReference>
<proteinExistence type="predicted"/>
<dbReference type="Gene3D" id="3.20.20.140">
    <property type="entry name" value="Metal-dependent hydrolases"/>
    <property type="match status" value="1"/>
</dbReference>
<dbReference type="PIRSF" id="PIRSF016557">
    <property type="entry name" value="Caps_synth_CpsB"/>
    <property type="match status" value="1"/>
</dbReference>
<dbReference type="GO" id="GO:0030145">
    <property type="term" value="F:manganese ion binding"/>
    <property type="evidence" value="ECO:0007669"/>
    <property type="project" value="InterPro"/>
</dbReference>
<keyword evidence="1" id="KW-0378">Hydrolase</keyword>
<dbReference type="AlphaFoldDB" id="A0A3B0VFR2"/>
<dbReference type="GO" id="GO:0004725">
    <property type="term" value="F:protein tyrosine phosphatase activity"/>
    <property type="evidence" value="ECO:0007669"/>
    <property type="project" value="InterPro"/>
</dbReference>
<dbReference type="PANTHER" id="PTHR39181">
    <property type="entry name" value="TYROSINE-PROTEIN PHOSPHATASE YWQE"/>
    <property type="match status" value="1"/>
</dbReference>
<evidence type="ECO:0000256" key="1">
    <source>
        <dbReference type="ARBA" id="ARBA00022801"/>
    </source>
</evidence>
<gene>
    <name evidence="2" type="ORF">MNBD_DELTA04-854</name>
</gene>
<dbReference type="PANTHER" id="PTHR39181:SF1">
    <property type="entry name" value="TYROSINE-PROTEIN PHOSPHATASE YWQE"/>
    <property type="match status" value="1"/>
</dbReference>